<name>A0A074ZVR5_OPIVI</name>
<gene>
    <name evidence="1" type="ORF">T265_15603</name>
</gene>
<dbReference type="GeneID" id="20329768"/>
<dbReference type="AlphaFoldDB" id="A0A074ZVR5"/>
<proteinExistence type="predicted"/>
<keyword evidence="2" id="KW-1185">Reference proteome</keyword>
<reference evidence="1 2" key="1">
    <citation type="submission" date="2013-11" db="EMBL/GenBank/DDBJ databases">
        <title>Opisthorchis viverrini - life in the bile duct.</title>
        <authorList>
            <person name="Young N.D."/>
            <person name="Nagarajan N."/>
            <person name="Lin S.J."/>
            <person name="Korhonen P.K."/>
            <person name="Jex A.R."/>
            <person name="Hall R.S."/>
            <person name="Safavi-Hemami H."/>
            <person name="Kaewkong W."/>
            <person name="Bertrand D."/>
            <person name="Gao S."/>
            <person name="Seet Q."/>
            <person name="Wongkham S."/>
            <person name="Teh B.T."/>
            <person name="Wongkham C."/>
            <person name="Intapan P.M."/>
            <person name="Maleewong W."/>
            <person name="Yang X."/>
            <person name="Hu M."/>
            <person name="Wang Z."/>
            <person name="Hofmann A."/>
            <person name="Sternberg P.W."/>
            <person name="Tan P."/>
            <person name="Wang J."/>
            <person name="Gasser R.B."/>
        </authorList>
    </citation>
    <scope>NUCLEOTIDE SEQUENCE [LARGE SCALE GENOMIC DNA]</scope>
</reference>
<evidence type="ECO:0000313" key="2">
    <source>
        <dbReference type="Proteomes" id="UP000054324"/>
    </source>
</evidence>
<feature type="non-terminal residue" evidence="1">
    <location>
        <position position="284"/>
    </location>
</feature>
<dbReference type="RefSeq" id="XP_009176995.1">
    <property type="nucleotide sequence ID" value="XM_009178731.1"/>
</dbReference>
<dbReference type="KEGG" id="ovi:T265_15603"/>
<dbReference type="CTD" id="20329768"/>
<dbReference type="EMBL" id="KL597267">
    <property type="protein sequence ID" value="KER19259.1"/>
    <property type="molecule type" value="Genomic_DNA"/>
</dbReference>
<sequence>MTVKYEQGLGKEKPQNVICDLAEGKFGSKAFDQLAQNDIPKNVQALVDLQAESGSPDQLLDEISLHHQVEPPIVACIPQQLSQSFPKLSIEVFSTTFMDSTFRKENVGSSGIVDGGRWLVRTTTNPPLRTTTLHNNALMMSPRLVMKRLQSNCPAQRTSQRPPFIIVTIFAWANIHLPTLESSVDGCTADDGRVRSSYNNPELEQTTILETMPLCTWRAGLWMNKDVSQMDQPLAYQGNRTTLAWNAVSRDVVCRRVSQDGTHSVHRTHNLLPHRAYCPGARTE</sequence>
<organism evidence="1 2">
    <name type="scientific">Opisthorchis viverrini</name>
    <name type="common">Southeast Asian liver fluke</name>
    <dbReference type="NCBI Taxonomy" id="6198"/>
    <lineage>
        <taxon>Eukaryota</taxon>
        <taxon>Metazoa</taxon>
        <taxon>Spiralia</taxon>
        <taxon>Lophotrochozoa</taxon>
        <taxon>Platyhelminthes</taxon>
        <taxon>Trematoda</taxon>
        <taxon>Digenea</taxon>
        <taxon>Opisthorchiida</taxon>
        <taxon>Opisthorchiata</taxon>
        <taxon>Opisthorchiidae</taxon>
        <taxon>Opisthorchis</taxon>
    </lineage>
</organism>
<accession>A0A074ZVR5</accession>
<evidence type="ECO:0000313" key="1">
    <source>
        <dbReference type="EMBL" id="KER19259.1"/>
    </source>
</evidence>
<dbReference type="Proteomes" id="UP000054324">
    <property type="component" value="Unassembled WGS sequence"/>
</dbReference>
<protein>
    <submittedName>
        <fullName evidence="1">Uncharacterized protein</fullName>
    </submittedName>
</protein>